<evidence type="ECO:0000313" key="1">
    <source>
        <dbReference type="EMBL" id="CRY97706.1"/>
    </source>
</evidence>
<dbReference type="EMBL" id="LN854204">
    <property type="protein sequence ID" value="CRY97706.1"/>
    <property type="molecule type" value="Genomic_DNA"/>
</dbReference>
<dbReference type="AlphaFoldDB" id="A0A0H5Q6P1"/>
<accession>A0A0H5Q6P1</accession>
<organism evidence="1">
    <name type="scientific">uncultured prokaryote</name>
    <dbReference type="NCBI Taxonomy" id="198431"/>
    <lineage>
        <taxon>unclassified sequences</taxon>
        <taxon>environmental samples</taxon>
    </lineage>
</organism>
<proteinExistence type="predicted"/>
<protein>
    <submittedName>
        <fullName evidence="1">Uncharacterized protein</fullName>
    </submittedName>
</protein>
<sequence length="203" mass="21137">MPLNVPPGFAIATINVVGPIGTPNFATTIGVTMSDGFGSLVDLANTVHLAYTVEFSDIMSSQLSCTGVSLFLTGDNGNGSIESDNVPVQGSNSAATAMIGMAAIAQKRTTRLGRTGRGRMFLPGVIKETEVDESGRIVAAALTKIETRADDFLANLNAENSARVAFDTPAGPVLLHSSASIDPTPITNFSVNPIVGLMRSRIR</sequence>
<reference evidence="1" key="2">
    <citation type="submission" date="2015-07" db="EMBL/GenBank/DDBJ databases">
        <title>Plasmids, circular viruses and viroids from rat gut.</title>
        <authorList>
            <person name="Jorgensen T.J."/>
            <person name="Hansen M.A."/>
            <person name="Xu Z."/>
            <person name="Tabak M.A."/>
            <person name="Sorensen S.J."/>
            <person name="Hansen L.H."/>
        </authorList>
    </citation>
    <scope>NUCLEOTIDE SEQUENCE</scope>
    <source>
        <strain evidence="1">RGFK1701</strain>
    </source>
</reference>
<name>A0A0H5Q6P1_9ZZZZ</name>
<reference evidence="1" key="1">
    <citation type="submission" date="2015-06" db="EMBL/GenBank/DDBJ databases">
        <authorList>
            <person name="Joergensen T."/>
        </authorList>
    </citation>
    <scope>NUCLEOTIDE SEQUENCE</scope>
    <source>
        <strain evidence="1">RGFK1701</strain>
    </source>
</reference>